<dbReference type="OrthoDB" id="5542239at2759"/>
<reference evidence="11" key="1">
    <citation type="journal article" date="2020" name="Stud. Mycol.">
        <title>101 Dothideomycetes genomes: a test case for predicting lifestyles and emergence of pathogens.</title>
        <authorList>
            <person name="Haridas S."/>
            <person name="Albert R."/>
            <person name="Binder M."/>
            <person name="Bloem J."/>
            <person name="Labutti K."/>
            <person name="Salamov A."/>
            <person name="Andreopoulos B."/>
            <person name="Baker S."/>
            <person name="Barry K."/>
            <person name="Bills G."/>
            <person name="Bluhm B."/>
            <person name="Cannon C."/>
            <person name="Castanera R."/>
            <person name="Culley D."/>
            <person name="Daum C."/>
            <person name="Ezra D."/>
            <person name="Gonzalez J."/>
            <person name="Henrissat B."/>
            <person name="Kuo A."/>
            <person name="Liang C."/>
            <person name="Lipzen A."/>
            <person name="Lutzoni F."/>
            <person name="Magnuson J."/>
            <person name="Mondo S."/>
            <person name="Nolan M."/>
            <person name="Ohm R."/>
            <person name="Pangilinan J."/>
            <person name="Park H.-J."/>
            <person name="Ramirez L."/>
            <person name="Alfaro M."/>
            <person name="Sun H."/>
            <person name="Tritt A."/>
            <person name="Yoshinaga Y."/>
            <person name="Zwiers L.-H."/>
            <person name="Turgeon B."/>
            <person name="Goodwin S."/>
            <person name="Spatafora J."/>
            <person name="Crous P."/>
            <person name="Grigoriev I."/>
        </authorList>
    </citation>
    <scope>NUCLEOTIDE SEQUENCE</scope>
    <source>
        <strain evidence="11">Tuck. ex Michener</strain>
    </source>
</reference>
<feature type="region of interest" description="Disordered" evidence="9">
    <location>
        <begin position="215"/>
        <end position="243"/>
    </location>
</feature>
<evidence type="ECO:0000256" key="2">
    <source>
        <dbReference type="ARBA" id="ARBA00009864"/>
    </source>
</evidence>
<dbReference type="CDD" id="cd00590">
    <property type="entry name" value="RRM_SF"/>
    <property type="match status" value="1"/>
</dbReference>
<name>A0A6A6GWK0_VIRVR</name>
<dbReference type="Pfam" id="PF13741">
    <property type="entry name" value="MRP-S25"/>
    <property type="match status" value="2"/>
</dbReference>
<dbReference type="InterPro" id="IPR016939">
    <property type="entry name" value="Ribosomal_mS23_fun"/>
</dbReference>
<organism evidence="11 12">
    <name type="scientific">Viridothelium virens</name>
    <name type="common">Speckled blister lichen</name>
    <name type="synonym">Trypethelium virens</name>
    <dbReference type="NCBI Taxonomy" id="1048519"/>
    <lineage>
        <taxon>Eukaryota</taxon>
        <taxon>Fungi</taxon>
        <taxon>Dikarya</taxon>
        <taxon>Ascomycota</taxon>
        <taxon>Pezizomycotina</taxon>
        <taxon>Dothideomycetes</taxon>
        <taxon>Dothideomycetes incertae sedis</taxon>
        <taxon>Trypetheliales</taxon>
        <taxon>Trypetheliaceae</taxon>
        <taxon>Viridothelium</taxon>
    </lineage>
</organism>
<dbReference type="InterPro" id="IPR035979">
    <property type="entry name" value="RBD_domain_sf"/>
</dbReference>
<feature type="domain" description="RRM" evidence="10">
    <location>
        <begin position="300"/>
        <end position="371"/>
    </location>
</feature>
<accession>A0A6A6GWK0</accession>
<dbReference type="PANTHER" id="PTHR37799:SF1">
    <property type="entry name" value="SMALL RIBOSOMAL SUBUNIT PROTEIN MS23"/>
    <property type="match status" value="1"/>
</dbReference>
<proteinExistence type="inferred from homology"/>
<evidence type="ECO:0000313" key="11">
    <source>
        <dbReference type="EMBL" id="KAF2229961.1"/>
    </source>
</evidence>
<feature type="region of interest" description="Disordered" evidence="9">
    <location>
        <begin position="444"/>
        <end position="495"/>
    </location>
</feature>
<keyword evidence="12" id="KW-1185">Reference proteome</keyword>
<keyword evidence="8" id="KW-0694">RNA-binding</keyword>
<dbReference type="GO" id="GO:0005763">
    <property type="term" value="C:mitochondrial small ribosomal subunit"/>
    <property type="evidence" value="ECO:0007669"/>
    <property type="project" value="InterPro"/>
</dbReference>
<dbReference type="PANTHER" id="PTHR37799">
    <property type="entry name" value="37S RIBOSOMAL PROTEIN S25, MITOCHONDRIAL"/>
    <property type="match status" value="1"/>
</dbReference>
<gene>
    <name evidence="11" type="ORF">EV356DRAFT_364545</name>
</gene>
<evidence type="ECO:0000256" key="9">
    <source>
        <dbReference type="SAM" id="MobiDB-lite"/>
    </source>
</evidence>
<evidence type="ECO:0000256" key="1">
    <source>
        <dbReference type="ARBA" id="ARBA00004173"/>
    </source>
</evidence>
<keyword evidence="4" id="KW-0496">Mitochondrion</keyword>
<feature type="compositionally biased region" description="Acidic residues" evidence="9">
    <location>
        <begin position="455"/>
        <end position="475"/>
    </location>
</feature>
<evidence type="ECO:0000256" key="7">
    <source>
        <dbReference type="ARBA" id="ARBA00035421"/>
    </source>
</evidence>
<evidence type="ECO:0000256" key="3">
    <source>
        <dbReference type="ARBA" id="ARBA00022980"/>
    </source>
</evidence>
<dbReference type="InterPro" id="IPR000504">
    <property type="entry name" value="RRM_dom"/>
</dbReference>
<dbReference type="InterPro" id="IPR012677">
    <property type="entry name" value="Nucleotide-bd_a/b_plait_sf"/>
</dbReference>
<evidence type="ECO:0000256" key="8">
    <source>
        <dbReference type="PROSITE-ProRule" id="PRU00176"/>
    </source>
</evidence>
<dbReference type="PROSITE" id="PS50102">
    <property type="entry name" value="RRM"/>
    <property type="match status" value="1"/>
</dbReference>
<evidence type="ECO:0000256" key="5">
    <source>
        <dbReference type="ARBA" id="ARBA00023274"/>
    </source>
</evidence>
<dbReference type="SUPFAM" id="SSF54928">
    <property type="entry name" value="RNA-binding domain, RBD"/>
    <property type="match status" value="2"/>
</dbReference>
<comment type="similarity">
    <text evidence="2">Belongs to the mitochondrion-specific ribosomal protein mS23 family.</text>
</comment>
<dbReference type="SMART" id="SM00360">
    <property type="entry name" value="RRM"/>
    <property type="match status" value="2"/>
</dbReference>
<dbReference type="GO" id="GO:0003735">
    <property type="term" value="F:structural constituent of ribosome"/>
    <property type="evidence" value="ECO:0007669"/>
    <property type="project" value="InterPro"/>
</dbReference>
<protein>
    <recommendedName>
        <fullName evidence="6">Small ribosomal subunit protein mS23</fullName>
    </recommendedName>
    <alternativeName>
        <fullName evidence="7">37S ribosomal protein S25, mitochondrial</fullName>
    </alternativeName>
</protein>
<comment type="subcellular location">
    <subcellularLocation>
        <location evidence="1">Mitochondrion</location>
    </subcellularLocation>
</comment>
<dbReference type="EMBL" id="ML991850">
    <property type="protein sequence ID" value="KAF2229961.1"/>
    <property type="molecule type" value="Genomic_DNA"/>
</dbReference>
<dbReference type="Gene3D" id="3.30.70.330">
    <property type="match status" value="2"/>
</dbReference>
<evidence type="ECO:0000256" key="4">
    <source>
        <dbReference type="ARBA" id="ARBA00023128"/>
    </source>
</evidence>
<sequence>MGQYDFSAQRVHHAATQLLSTSRLKHPPPWYNVLSDIPPPQLLVRPAFKAGDLVSQKQSQLPKKLKKGKRPSRMFQPVNIPRGLEHDLRETFFAHHPWELARPRVVLENDGRDAEKWDWSKGITQPGKPLDGESVVQRQVYFKNIKPPHAFANAETKERAERTVVIRNIPNGTDAKDVQAFFTECGHIEALEVHGQREAALEPHEFAELVTTLEPGTGSRVMGDSESRANDIAGPETTETITSEPDVASAQNAEISPNSIIASIRFSTLEQAVSAMQKSGSPIKPSTPPLLVRRLAQAPHTLFITGIPLSITSPSALVEGFSSAGNVTNPHIILSQSAPHSPTGCGFITMRTPAQAAAAKSQFLSNRKIVVYDFPLSSAQCYDIARKEFYKHRHFADIERKVAAEEARATGAWFPSSPNAIALGLEDVQYDDWKAWAMREAEKAKQEQDSMMTGLDDDDAILDDGEEDTATEELADSVPRRRQGQTALGGAVAHP</sequence>
<keyword evidence="5" id="KW-0687">Ribonucleoprotein</keyword>
<dbReference type="Proteomes" id="UP000800092">
    <property type="component" value="Unassembled WGS sequence"/>
</dbReference>
<evidence type="ECO:0000259" key="10">
    <source>
        <dbReference type="PROSITE" id="PS50102"/>
    </source>
</evidence>
<dbReference type="AlphaFoldDB" id="A0A6A6GWK0"/>
<feature type="compositionally biased region" description="Basic residues" evidence="9">
    <location>
        <begin position="63"/>
        <end position="72"/>
    </location>
</feature>
<evidence type="ECO:0000313" key="12">
    <source>
        <dbReference type="Proteomes" id="UP000800092"/>
    </source>
</evidence>
<dbReference type="GO" id="GO:0003723">
    <property type="term" value="F:RNA binding"/>
    <property type="evidence" value="ECO:0007669"/>
    <property type="project" value="UniProtKB-UniRule"/>
</dbReference>
<keyword evidence="3" id="KW-0689">Ribosomal protein</keyword>
<evidence type="ECO:0000256" key="6">
    <source>
        <dbReference type="ARBA" id="ARBA00035137"/>
    </source>
</evidence>
<feature type="region of interest" description="Disordered" evidence="9">
    <location>
        <begin position="55"/>
        <end position="76"/>
    </location>
</feature>